<organism evidence="1 2">
    <name type="scientific">Candidatus Blautia avicola</name>
    <dbReference type="NCBI Taxonomy" id="2838483"/>
    <lineage>
        <taxon>Bacteria</taxon>
        <taxon>Bacillati</taxon>
        <taxon>Bacillota</taxon>
        <taxon>Clostridia</taxon>
        <taxon>Lachnospirales</taxon>
        <taxon>Lachnospiraceae</taxon>
        <taxon>Blautia</taxon>
    </lineage>
</organism>
<dbReference type="AlphaFoldDB" id="A0A9D2QUU9"/>
<comment type="caution">
    <text evidence="1">The sequence shown here is derived from an EMBL/GenBank/DDBJ whole genome shotgun (WGS) entry which is preliminary data.</text>
</comment>
<dbReference type="Proteomes" id="UP000823892">
    <property type="component" value="Unassembled WGS sequence"/>
</dbReference>
<reference evidence="1" key="2">
    <citation type="submission" date="2021-04" db="EMBL/GenBank/DDBJ databases">
        <authorList>
            <person name="Gilroy R."/>
        </authorList>
    </citation>
    <scope>NUCLEOTIDE SEQUENCE</scope>
    <source>
        <strain evidence="1">ChiBcec6-4105</strain>
    </source>
</reference>
<accession>A0A9D2QUU9</accession>
<evidence type="ECO:0000313" key="1">
    <source>
        <dbReference type="EMBL" id="HJD30030.1"/>
    </source>
</evidence>
<protein>
    <submittedName>
        <fullName evidence="1">Uncharacterized protein</fullName>
    </submittedName>
</protein>
<name>A0A9D2QUU9_9FIRM</name>
<gene>
    <name evidence="1" type="ORF">H9914_13715</name>
</gene>
<evidence type="ECO:0000313" key="2">
    <source>
        <dbReference type="Proteomes" id="UP000823892"/>
    </source>
</evidence>
<reference evidence="1" key="1">
    <citation type="journal article" date="2021" name="PeerJ">
        <title>Extensive microbial diversity within the chicken gut microbiome revealed by metagenomics and culture.</title>
        <authorList>
            <person name="Gilroy R."/>
            <person name="Ravi A."/>
            <person name="Getino M."/>
            <person name="Pursley I."/>
            <person name="Horton D.L."/>
            <person name="Alikhan N.F."/>
            <person name="Baker D."/>
            <person name="Gharbi K."/>
            <person name="Hall N."/>
            <person name="Watson M."/>
            <person name="Adriaenssens E.M."/>
            <person name="Foster-Nyarko E."/>
            <person name="Jarju S."/>
            <person name="Secka A."/>
            <person name="Antonio M."/>
            <person name="Oren A."/>
            <person name="Chaudhuri R.R."/>
            <person name="La Ragione R."/>
            <person name="Hildebrand F."/>
            <person name="Pallen M.J."/>
        </authorList>
    </citation>
    <scope>NUCLEOTIDE SEQUENCE</scope>
    <source>
        <strain evidence="1">ChiBcec6-4105</strain>
    </source>
</reference>
<sequence length="59" mass="7016">MDEKNYNAILEYLETSYSGAKMLDDIECMCRLSRAIAAFEADPEEEIFTEDFKERYYSR</sequence>
<proteinExistence type="predicted"/>
<dbReference type="EMBL" id="DWUY01000304">
    <property type="protein sequence ID" value="HJD30030.1"/>
    <property type="molecule type" value="Genomic_DNA"/>
</dbReference>